<comment type="caution">
    <text evidence="1">The sequence shown here is derived from an EMBL/GenBank/DDBJ whole genome shotgun (WGS) entry which is preliminary data.</text>
</comment>
<dbReference type="Proteomes" id="UP001582793">
    <property type="component" value="Unassembled WGS sequence"/>
</dbReference>
<accession>A0ABV5CW39</accession>
<proteinExistence type="predicted"/>
<protein>
    <recommendedName>
        <fullName evidence="3">DUF2283 domain-containing protein</fullName>
    </recommendedName>
</protein>
<name>A0ABV5CW39_9ACTN</name>
<sequence>MRLRVVYDEGGRIVAAAAVPERGDDSVVVTPLAGPRQVAAEVDVPDEMAGEGLDVICTRMRVDPTNGRLTPDETGR</sequence>
<reference evidence="1 2" key="1">
    <citation type="submission" date="2024-04" db="EMBL/GenBank/DDBJ databases">
        <title>Polymorphospora sp. isolated from Baiyangdian Lake in Xiong'an New Area.</title>
        <authorList>
            <person name="Zhang X."/>
            <person name="Liu J."/>
        </authorList>
    </citation>
    <scope>NUCLEOTIDE SEQUENCE [LARGE SCALE GENOMIC DNA]</scope>
    <source>
        <strain evidence="1 2">2-325</strain>
    </source>
</reference>
<gene>
    <name evidence="1" type="ORF">AAFH96_24370</name>
</gene>
<dbReference type="EMBL" id="JBCGDC010000083">
    <property type="protein sequence ID" value="MFB6396218.1"/>
    <property type="molecule type" value="Genomic_DNA"/>
</dbReference>
<organism evidence="1 2">
    <name type="scientific">Polymorphospora lycopeni</name>
    <dbReference type="NCBI Taxonomy" id="3140240"/>
    <lineage>
        <taxon>Bacteria</taxon>
        <taxon>Bacillati</taxon>
        <taxon>Actinomycetota</taxon>
        <taxon>Actinomycetes</taxon>
        <taxon>Micromonosporales</taxon>
        <taxon>Micromonosporaceae</taxon>
        <taxon>Polymorphospora</taxon>
    </lineage>
</organism>
<keyword evidence="2" id="KW-1185">Reference proteome</keyword>
<dbReference type="RefSeq" id="WP_364216137.1">
    <property type="nucleotide sequence ID" value="NZ_JBCGDC010000083.1"/>
</dbReference>
<evidence type="ECO:0000313" key="1">
    <source>
        <dbReference type="EMBL" id="MFB6396218.1"/>
    </source>
</evidence>
<evidence type="ECO:0008006" key="3">
    <source>
        <dbReference type="Google" id="ProtNLM"/>
    </source>
</evidence>
<evidence type="ECO:0000313" key="2">
    <source>
        <dbReference type="Proteomes" id="UP001582793"/>
    </source>
</evidence>